<evidence type="ECO:0000256" key="1">
    <source>
        <dbReference type="ARBA" id="ARBA00001917"/>
    </source>
</evidence>
<evidence type="ECO:0000256" key="6">
    <source>
        <dbReference type="ARBA" id="ARBA00022723"/>
    </source>
</evidence>
<dbReference type="AlphaFoldDB" id="A0A4R5BG92"/>
<comment type="cofactor">
    <cofactor evidence="1">
        <name>FMN</name>
        <dbReference type="ChEBI" id="CHEBI:58210"/>
    </cofactor>
</comment>
<dbReference type="Pfam" id="PF07992">
    <property type="entry name" value="Pyr_redox_2"/>
    <property type="match status" value="1"/>
</dbReference>
<evidence type="ECO:0000256" key="4">
    <source>
        <dbReference type="ARBA" id="ARBA00022630"/>
    </source>
</evidence>
<evidence type="ECO:0000259" key="11">
    <source>
        <dbReference type="Pfam" id="PF00724"/>
    </source>
</evidence>
<dbReference type="SUPFAM" id="SSF51395">
    <property type="entry name" value="FMN-linked oxidoreductases"/>
    <property type="match status" value="1"/>
</dbReference>
<dbReference type="InterPro" id="IPR013785">
    <property type="entry name" value="Aldolase_TIM"/>
</dbReference>
<keyword evidence="8" id="KW-0408">Iron</keyword>
<evidence type="ECO:0000256" key="3">
    <source>
        <dbReference type="ARBA" id="ARBA00011048"/>
    </source>
</evidence>
<feature type="compositionally biased region" description="Basic and acidic residues" evidence="10">
    <location>
        <begin position="385"/>
        <end position="395"/>
    </location>
</feature>
<keyword evidence="6" id="KW-0479">Metal-binding</keyword>
<feature type="region of interest" description="Disordered" evidence="10">
    <location>
        <begin position="374"/>
        <end position="403"/>
    </location>
</feature>
<evidence type="ECO:0000259" key="12">
    <source>
        <dbReference type="Pfam" id="PF07992"/>
    </source>
</evidence>
<proteinExistence type="inferred from homology"/>
<evidence type="ECO:0000256" key="2">
    <source>
        <dbReference type="ARBA" id="ARBA00001966"/>
    </source>
</evidence>
<accession>A0A4R5BG92</accession>
<feature type="domain" description="NADH:flavin oxidoreductase/NADH oxidase N-terminal" evidence="11">
    <location>
        <begin position="24"/>
        <end position="354"/>
    </location>
</feature>
<dbReference type="SUPFAM" id="SSF51971">
    <property type="entry name" value="Nucleotide-binding domain"/>
    <property type="match status" value="1"/>
</dbReference>
<dbReference type="GO" id="GO:0046872">
    <property type="term" value="F:metal ion binding"/>
    <property type="evidence" value="ECO:0007669"/>
    <property type="project" value="UniProtKB-KW"/>
</dbReference>
<dbReference type="Proteomes" id="UP000294513">
    <property type="component" value="Unassembled WGS sequence"/>
</dbReference>
<dbReference type="InterPro" id="IPR023753">
    <property type="entry name" value="FAD/NAD-binding_dom"/>
</dbReference>
<sequence length="695" mass="75206">MSSHPARDRSVRDIVPRDERYGRLFQQVRIGPKVAANRFWSSPYATGWRMDQIDREAAHRGVRAEGGWAVVNTGEVAFDPHSRNAWLDGLELSGENDARTLVGVVEAVHAYDALAAIELVHLGAAADPKQDRLPALAPSQMQGNGLFFSQAIPKTMDADDIRRVQADWITAARRARDVGFDIVNIHAAHGYLPVQFLTAYHNRRTDGYGGSLANRARFLREILEGVRREIGDDVAIAVRFAIEGHGNGALPADEALEVVRMLDHLVDVWDVAQGGLATTEYDLTPSRLFPEGFSLTWTRRMREATGKPVVGTGRFTDPDLMARAVASGDLDFIGAARPGIADPFLPRKLAAGVYAQVRECIGANHCARSQARGQLGCSQNPTTGEEARRGWHPERLPSPPEPEPSVLVIGAGPAGLEFATTLARRGFSLVHLVDEHDEPGGYLRWFRRLPGFAPWGRVIEHREALLKEFPGATFVPNTRMSVDDVLEYGAEVVVLATGAPWAKIGVSFVDNEPIPGADAALANVATPEQLLDGKALPGKRVVVYDCEGDLTGIALAQWLQQRDYTVEIVTPFGQVAGQADQDNVGPALRAEVIAAGGSLSAATLLVRVCPGHVVLEGEAGVRRSVPADGVVLVIRRESDDELYRELAAVDPARLRANGIGEIHRIGDCVAPASVADTVFDAHRVAREVGSKDPSE</sequence>
<dbReference type="InterPro" id="IPR051793">
    <property type="entry name" value="NADH:flavin_oxidoreductase"/>
</dbReference>
<dbReference type="InterPro" id="IPR036188">
    <property type="entry name" value="FAD/NAD-bd_sf"/>
</dbReference>
<evidence type="ECO:0000256" key="9">
    <source>
        <dbReference type="ARBA" id="ARBA00023014"/>
    </source>
</evidence>
<comment type="cofactor">
    <cofactor evidence="2">
        <name>[4Fe-4S] cluster</name>
        <dbReference type="ChEBI" id="CHEBI:49883"/>
    </cofactor>
</comment>
<keyword evidence="5" id="KW-0288">FMN</keyword>
<keyword evidence="4" id="KW-0285">Flavoprotein</keyword>
<dbReference type="Gene3D" id="3.40.50.720">
    <property type="entry name" value="NAD(P)-binding Rossmann-like Domain"/>
    <property type="match status" value="1"/>
</dbReference>
<dbReference type="PRINTS" id="PR00368">
    <property type="entry name" value="FADPNR"/>
</dbReference>
<dbReference type="OrthoDB" id="3169239at2"/>
<keyword evidence="14" id="KW-1185">Reference proteome</keyword>
<evidence type="ECO:0000256" key="10">
    <source>
        <dbReference type="SAM" id="MobiDB-lite"/>
    </source>
</evidence>
<comment type="similarity">
    <text evidence="3">In the N-terminal section; belongs to the NADH:flavin oxidoreductase/NADH oxidase family.</text>
</comment>
<comment type="caution">
    <text evidence="13">The sequence shown here is derived from an EMBL/GenBank/DDBJ whole genome shotgun (WGS) entry which is preliminary data.</text>
</comment>
<feature type="domain" description="FAD/NAD(P)-binding" evidence="12">
    <location>
        <begin position="405"/>
        <end position="669"/>
    </location>
</feature>
<gene>
    <name evidence="13" type="ORF">E1298_22125</name>
</gene>
<name>A0A4R5BG92_9ACTN</name>
<dbReference type="Gene3D" id="3.20.20.70">
    <property type="entry name" value="Aldolase class I"/>
    <property type="match status" value="1"/>
</dbReference>
<evidence type="ECO:0000256" key="8">
    <source>
        <dbReference type="ARBA" id="ARBA00023004"/>
    </source>
</evidence>
<keyword evidence="7" id="KW-0560">Oxidoreductase</keyword>
<organism evidence="13 14">
    <name type="scientific">Actinomadura rubrisoli</name>
    <dbReference type="NCBI Taxonomy" id="2530368"/>
    <lineage>
        <taxon>Bacteria</taxon>
        <taxon>Bacillati</taxon>
        <taxon>Actinomycetota</taxon>
        <taxon>Actinomycetes</taxon>
        <taxon>Streptosporangiales</taxon>
        <taxon>Thermomonosporaceae</taxon>
        <taxon>Actinomadura</taxon>
    </lineage>
</organism>
<dbReference type="InterPro" id="IPR001155">
    <property type="entry name" value="OxRdtase_FMN_N"/>
</dbReference>
<keyword evidence="9" id="KW-0411">Iron-sulfur</keyword>
<evidence type="ECO:0000256" key="7">
    <source>
        <dbReference type="ARBA" id="ARBA00023002"/>
    </source>
</evidence>
<dbReference type="GO" id="GO:0016491">
    <property type="term" value="F:oxidoreductase activity"/>
    <property type="evidence" value="ECO:0007669"/>
    <property type="project" value="UniProtKB-KW"/>
</dbReference>
<reference evidence="13 14" key="1">
    <citation type="submission" date="2019-03" db="EMBL/GenBank/DDBJ databases">
        <title>Draft genome sequences of novel Actinobacteria.</title>
        <authorList>
            <person name="Sahin N."/>
            <person name="Ay H."/>
            <person name="Saygin H."/>
        </authorList>
    </citation>
    <scope>NUCLEOTIDE SEQUENCE [LARGE SCALE GENOMIC DNA]</scope>
    <source>
        <strain evidence="13 14">H3C3</strain>
    </source>
</reference>
<dbReference type="GO" id="GO:0010181">
    <property type="term" value="F:FMN binding"/>
    <property type="evidence" value="ECO:0007669"/>
    <property type="project" value="InterPro"/>
</dbReference>
<evidence type="ECO:0000256" key="5">
    <source>
        <dbReference type="ARBA" id="ARBA00022643"/>
    </source>
</evidence>
<evidence type="ECO:0000313" key="14">
    <source>
        <dbReference type="Proteomes" id="UP000294513"/>
    </source>
</evidence>
<dbReference type="Gene3D" id="3.50.50.60">
    <property type="entry name" value="FAD/NAD(P)-binding domain"/>
    <property type="match status" value="1"/>
</dbReference>
<dbReference type="PANTHER" id="PTHR42917:SF2">
    <property type="entry name" value="2,4-DIENOYL-COA REDUCTASE [(2E)-ENOYL-COA-PRODUCING]"/>
    <property type="match status" value="1"/>
</dbReference>
<dbReference type="GO" id="GO:0051536">
    <property type="term" value="F:iron-sulfur cluster binding"/>
    <property type="evidence" value="ECO:0007669"/>
    <property type="project" value="UniProtKB-KW"/>
</dbReference>
<evidence type="ECO:0000313" key="13">
    <source>
        <dbReference type="EMBL" id="TDD82854.1"/>
    </source>
</evidence>
<dbReference type="RefSeq" id="WP_131896228.1">
    <property type="nucleotide sequence ID" value="NZ_SMKU01000119.1"/>
</dbReference>
<protein>
    <submittedName>
        <fullName evidence="13">Dimethylamine dehydrogenase</fullName>
    </submittedName>
</protein>
<dbReference type="SUPFAM" id="SSF51905">
    <property type="entry name" value="FAD/NAD(P)-binding domain"/>
    <property type="match status" value="1"/>
</dbReference>
<dbReference type="EMBL" id="SMKU01000119">
    <property type="protein sequence ID" value="TDD82854.1"/>
    <property type="molecule type" value="Genomic_DNA"/>
</dbReference>
<dbReference type="PANTHER" id="PTHR42917">
    <property type="entry name" value="2,4-DIENOYL-COA REDUCTASE"/>
    <property type="match status" value="1"/>
</dbReference>
<dbReference type="Pfam" id="PF00724">
    <property type="entry name" value="Oxidored_FMN"/>
    <property type="match status" value="1"/>
</dbReference>